<gene>
    <name evidence="2" type="ORF">LTR62_004315</name>
</gene>
<evidence type="ECO:0000313" key="3">
    <source>
        <dbReference type="Proteomes" id="UP001310890"/>
    </source>
</evidence>
<evidence type="ECO:0000313" key="2">
    <source>
        <dbReference type="EMBL" id="KAK5112352.1"/>
    </source>
</evidence>
<name>A0AAN7YK23_9PEZI</name>
<dbReference type="InterPro" id="IPR018846">
    <property type="entry name" value="Beta-prop_RSE1/DDB1/CPSF1_1st"/>
</dbReference>
<feature type="domain" description="RSE1/DDB1/CPSF1 first beta-propeller" evidence="1">
    <location>
        <begin position="30"/>
        <end position="414"/>
    </location>
</feature>
<comment type="caution">
    <text evidence="2">The sequence shown here is derived from an EMBL/GenBank/DDBJ whole genome shotgun (WGS) entry which is preliminary data.</text>
</comment>
<organism evidence="2 3">
    <name type="scientific">Meristemomyces frigidus</name>
    <dbReference type="NCBI Taxonomy" id="1508187"/>
    <lineage>
        <taxon>Eukaryota</taxon>
        <taxon>Fungi</taxon>
        <taxon>Dikarya</taxon>
        <taxon>Ascomycota</taxon>
        <taxon>Pezizomycotina</taxon>
        <taxon>Dothideomycetes</taxon>
        <taxon>Dothideomycetidae</taxon>
        <taxon>Mycosphaerellales</taxon>
        <taxon>Teratosphaeriaceae</taxon>
        <taxon>Meristemomyces</taxon>
    </lineage>
</organism>
<dbReference type="PANTHER" id="PTHR10644">
    <property type="entry name" value="DNA REPAIR/RNA PROCESSING CPSF FAMILY"/>
    <property type="match status" value="1"/>
</dbReference>
<dbReference type="InterPro" id="IPR050358">
    <property type="entry name" value="RSE1/DDB1/CFT1"/>
</dbReference>
<accession>A0AAN7YK23</accession>
<dbReference type="InterPro" id="IPR015943">
    <property type="entry name" value="WD40/YVTN_repeat-like_dom_sf"/>
</dbReference>
<dbReference type="Proteomes" id="UP001310890">
    <property type="component" value="Unassembled WGS sequence"/>
</dbReference>
<proteinExistence type="predicted"/>
<dbReference type="Pfam" id="PF10433">
    <property type="entry name" value="Beta-prop_RSE1_1st"/>
    <property type="match status" value="1"/>
</dbReference>
<sequence>MSASSDKMNGACDDQGHAAVLTKTVIQSPVVRWLLHARVRSKDFNDAVFIGDDFVHVRQILPGGHLKHITTKDNFDARIRAAAVLDLEPQFSEDDLLVKTEDRSRIPGNDVPQDLLVLTLSTNDLVFLYVASDAAGNACFVQQPCPLPSFDRILFQPGEYLAIDAESRALVVASNEREVVIYSMKDRQRIRREIQDRSSTWCPIIAERQIQAPGVIQCVDFLTSPDADPTHINLLLIVLDDQIRKAVRIDWYATSDLRQANMHPALPMSAERTVPSLLIPLRNASFLVITGSEGVRYRDIRSGSLTDAMPVSLKLEAQHLGGSPRFPLWTNWCRPARTPATRREKDHIYLVREDGLVVLLEASSNGMMSATSAGHLQCHAGTAFASFGRDADPDVLAVAGEMCPGRIVSIGHWPSNGVGRIHDLGWMDTMTPEKIEIIPNWASATDLCITSLPRSHGRSLRARDGIFMTSGRQPYGSVTELRYGLETQLSLVVELEDISVLSGMWIVPMGSSGTWVFILATPNGTKCLELAVDDDIELRLPEPDALDLDHRTLIVAPTLEGGIIQVTEFEICETLTLHANFEDTIKRPRASGTSISAATIDTNNQRVIMANNLGGDASLSYLQLPLSELEGEDAASMSLPSAALSLASIDHGVSSIVIASTAEHGISVYVIDRQSIGEPTALYTARSQDVSYLCDHIVLLRSENLARTLAVCGLRGGQVLSIMFEVTGGGTVQVVGQYEFRAGNSPVRLAALPDNPMQAYMCVGYDTCLLTWDGADATSLSINNILISNKDEPELAQNEVGACAQLPTSDVLKSTDLAGSMAMLSDGKLLIGHISDSPRAVPRQLPLEGTPNRLLYSEEQRCLVVASMRTGVRTFTISNGRTETRRQIWPSIDFIPARANEPSYTYDMQPGERVYSLLEWSYKVTGPEKEKTYSFILVGGSYQKRNGTQGGRVTFLQPGSTNWEITSVTEGTATRFDAPVYALAQFDELTYAVCYGRNIALYRFSPEQRRWSELCSLALAHLGVHMTASAPMIHISSSEDSLIALRLHEEHEDEQGNIVPELIPFGAGPRAEKSLHHLILPSNNDHGETTQRTALLTTQRRSIVGLSVKHPTPTVQTSPLGSTILFAADLPRSLTRIKHASLRPPWKLTPPRGVLNAEIIGVASDGTIIGIAILNAALYRRLSWLQRLCEWSPLLSPHSHHMPPYSANERGFAGEERAMPIGLTRDAATAKEEISLRTLVAREVDRHIDGDLLQRLLTHGGAECLRRLIRGVAEEETQAGVWTRRNLEAELGCVEEVVGLVKGVLDCWM</sequence>
<protein>
    <recommendedName>
        <fullName evidence="1">RSE1/DDB1/CPSF1 first beta-propeller domain-containing protein</fullName>
    </recommendedName>
</protein>
<evidence type="ECO:0000259" key="1">
    <source>
        <dbReference type="Pfam" id="PF10433"/>
    </source>
</evidence>
<dbReference type="Gene3D" id="2.130.10.10">
    <property type="entry name" value="YVTN repeat-like/Quinoprotein amine dehydrogenase"/>
    <property type="match status" value="1"/>
</dbReference>
<dbReference type="EMBL" id="JAVRRL010000031">
    <property type="protein sequence ID" value="KAK5112352.1"/>
    <property type="molecule type" value="Genomic_DNA"/>
</dbReference>
<reference evidence="2" key="1">
    <citation type="submission" date="2023-08" db="EMBL/GenBank/DDBJ databases">
        <title>Black Yeasts Isolated from many extreme environments.</title>
        <authorList>
            <person name="Coleine C."/>
            <person name="Stajich J.E."/>
            <person name="Selbmann L."/>
        </authorList>
    </citation>
    <scope>NUCLEOTIDE SEQUENCE</scope>
    <source>
        <strain evidence="2">CCFEE 5401</strain>
    </source>
</reference>